<gene>
    <name evidence="2" type="ORF">PG994_000601</name>
</gene>
<evidence type="ECO:0000313" key="2">
    <source>
        <dbReference type="EMBL" id="KAK8091096.1"/>
    </source>
</evidence>
<dbReference type="InterPro" id="IPR003959">
    <property type="entry name" value="ATPase_AAA_core"/>
</dbReference>
<name>A0ABR1X6U6_9PEZI</name>
<dbReference type="PANTHER" id="PTHR46411:SF3">
    <property type="entry name" value="AAA+ ATPASE DOMAIN-CONTAINING PROTEIN"/>
    <property type="match status" value="1"/>
</dbReference>
<comment type="caution">
    <text evidence="2">The sequence shown here is derived from an EMBL/GenBank/DDBJ whole genome shotgun (WGS) entry which is preliminary data.</text>
</comment>
<proteinExistence type="predicted"/>
<feature type="domain" description="ATPase AAA-type core" evidence="1">
    <location>
        <begin position="55"/>
        <end position="136"/>
    </location>
</feature>
<evidence type="ECO:0000313" key="3">
    <source>
        <dbReference type="Proteomes" id="UP001480595"/>
    </source>
</evidence>
<dbReference type="EMBL" id="JAQQWL010000001">
    <property type="protein sequence ID" value="KAK8091096.1"/>
    <property type="molecule type" value="Genomic_DNA"/>
</dbReference>
<dbReference type="SUPFAM" id="SSF52540">
    <property type="entry name" value="P-loop containing nucleoside triphosphate hydrolases"/>
    <property type="match status" value="1"/>
</dbReference>
<dbReference type="Proteomes" id="UP001480595">
    <property type="component" value="Unassembled WGS sequence"/>
</dbReference>
<dbReference type="Gene3D" id="3.40.50.300">
    <property type="entry name" value="P-loop containing nucleotide triphosphate hydrolases"/>
    <property type="match status" value="1"/>
</dbReference>
<dbReference type="RefSeq" id="XP_066722642.1">
    <property type="nucleotide sequence ID" value="XM_066852010.1"/>
</dbReference>
<sequence>MTWNDEAFEKLVLPEGEKDLAWAFVENKSLSKVDFDDFIPDKGRGLIILMFGDLGTQPSDVEKTLERALELCRMWNAMLLLDEADVFLGTRTNESLARNELVSIFLTKLEYYQGILFLTTNRISSIDHAFQSRVDLFLPYHDLSNAARRQVWENFIDRAGRDKFDINEESLEKLSHLNLNGREIKNLIKSAQLLSLKSGGKVPMDRLYMLADKRVQALSLL</sequence>
<dbReference type="Pfam" id="PF00004">
    <property type="entry name" value="AAA"/>
    <property type="match status" value="1"/>
</dbReference>
<reference evidence="2 3" key="1">
    <citation type="submission" date="2023-01" db="EMBL/GenBank/DDBJ databases">
        <title>Analysis of 21 Apiospora genomes using comparative genomics revels a genus with tremendous synthesis potential of carbohydrate active enzymes and secondary metabolites.</title>
        <authorList>
            <person name="Sorensen T."/>
        </authorList>
    </citation>
    <scope>NUCLEOTIDE SEQUENCE [LARGE SCALE GENOMIC DNA]</scope>
    <source>
        <strain evidence="2 3">CBS 135458</strain>
    </source>
</reference>
<organism evidence="2 3">
    <name type="scientific">Apiospora phragmitis</name>
    <dbReference type="NCBI Taxonomy" id="2905665"/>
    <lineage>
        <taxon>Eukaryota</taxon>
        <taxon>Fungi</taxon>
        <taxon>Dikarya</taxon>
        <taxon>Ascomycota</taxon>
        <taxon>Pezizomycotina</taxon>
        <taxon>Sordariomycetes</taxon>
        <taxon>Xylariomycetidae</taxon>
        <taxon>Amphisphaeriales</taxon>
        <taxon>Apiosporaceae</taxon>
        <taxon>Apiospora</taxon>
    </lineage>
</organism>
<accession>A0ABR1X6U6</accession>
<evidence type="ECO:0000259" key="1">
    <source>
        <dbReference type="Pfam" id="PF00004"/>
    </source>
</evidence>
<dbReference type="InterPro" id="IPR027417">
    <property type="entry name" value="P-loop_NTPase"/>
</dbReference>
<protein>
    <recommendedName>
        <fullName evidence="1">ATPase AAA-type core domain-containing protein</fullName>
    </recommendedName>
</protein>
<dbReference type="PANTHER" id="PTHR46411">
    <property type="entry name" value="FAMILY ATPASE, PUTATIVE-RELATED"/>
    <property type="match status" value="1"/>
</dbReference>
<dbReference type="GeneID" id="92085073"/>
<keyword evidence="3" id="KW-1185">Reference proteome</keyword>